<dbReference type="SUPFAM" id="SSF53335">
    <property type="entry name" value="S-adenosyl-L-methionine-dependent methyltransferases"/>
    <property type="match status" value="1"/>
</dbReference>
<dbReference type="RefSeq" id="WP_341876528.1">
    <property type="nucleotide sequence ID" value="NZ_CP121687.1"/>
</dbReference>
<name>A0ABZ2Y2G9_9FIRM</name>
<dbReference type="GO" id="GO:0008168">
    <property type="term" value="F:methyltransferase activity"/>
    <property type="evidence" value="ECO:0007669"/>
    <property type="project" value="UniProtKB-KW"/>
</dbReference>
<organism evidence="10 11">
    <name type="scientific">Defluviitalea saccharophila</name>
    <dbReference type="NCBI Taxonomy" id="879970"/>
    <lineage>
        <taxon>Bacteria</taxon>
        <taxon>Bacillati</taxon>
        <taxon>Bacillota</taxon>
        <taxon>Clostridia</taxon>
        <taxon>Lachnospirales</taxon>
        <taxon>Defluviitaleaceae</taxon>
        <taxon>Defluviitalea</taxon>
    </lineage>
</organism>
<dbReference type="GO" id="GO:0032259">
    <property type="term" value="P:methylation"/>
    <property type="evidence" value="ECO:0007669"/>
    <property type="project" value="UniProtKB-KW"/>
</dbReference>
<dbReference type="InterPro" id="IPR052916">
    <property type="entry name" value="Type-I_RE_MTase_Subunit"/>
</dbReference>
<gene>
    <name evidence="10" type="ORF">QBE51_12225</name>
</gene>
<evidence type="ECO:0000256" key="5">
    <source>
        <dbReference type="ARBA" id="ARBA00022691"/>
    </source>
</evidence>
<keyword evidence="5" id="KW-0949">S-adenosyl-L-methionine</keyword>
<dbReference type="Pfam" id="PF12161">
    <property type="entry name" value="HsdM_N"/>
    <property type="match status" value="1"/>
</dbReference>
<sequence>MINIRKLESELWESADLLRQGSKLSSQEYCMPVLGLIFLRYAYSRFKYVEAEILKDRPVRNGRVLPVESSDFKQKSAIFLPEKARYDYLLNLPDDADCGKAVNEAMELIEAESTQLKGILPKTYTSFRNDLLKELLRIFNNSALNEINDDILGRIYEYFLNKFASAIASDDGVFFTPKSLVKMIVNIIEPTHGIVLDPACGSGGMFVSSSDFVNAEGINANSVMTFYGQEKVEFNAKLCIMNMAVHGLNAKIKSGDEANSFYHDAHNLEGSCDYVMANPPFNVDKVKAESTQNAGRLPFGLPGVNQKKEVSNANYLWISYFYAYLNDSGRAGFVMAASATDSGNKDREIRKQLIQTGHVDCLMSVANNFFYKVSLPCSLWFFDKGKKEELKDKVLFIDSRNYYTVVDRTLNEWSEWQMKNLNAIVWLYRGEKEKYTKLLQDYSTQIINDCKELDTEFESVSVLMNGYGEKLKPLRAQVADIIKNAEDINQLLPLNDMLKKYTTELNASLKALFEYGDGLEKEEAKDFAKSIDESATTWDRFKKSVSASLEEVVSQIKAYRTVIKEAKWLTEKFGDGTYTDVLGLCKVATIDEIEEKNWSLTPGAYVGVAPVEEDDENFEERMTEIHKELLTLQAEANQLMDTISANFEELGI</sequence>
<dbReference type="EC" id="2.1.1.72" evidence="2"/>
<dbReference type="PANTHER" id="PTHR42998">
    <property type="entry name" value="TYPE I RESTRICTION ENZYME HINDVIIP M PROTEIN-RELATED"/>
    <property type="match status" value="1"/>
</dbReference>
<evidence type="ECO:0000256" key="3">
    <source>
        <dbReference type="ARBA" id="ARBA00022603"/>
    </source>
</evidence>
<dbReference type="InterPro" id="IPR029063">
    <property type="entry name" value="SAM-dependent_MTases_sf"/>
</dbReference>
<dbReference type="EMBL" id="CP121687">
    <property type="protein sequence ID" value="WZL69537.1"/>
    <property type="molecule type" value="Genomic_DNA"/>
</dbReference>
<keyword evidence="3 10" id="KW-0489">Methyltransferase</keyword>
<dbReference type="Pfam" id="PF02384">
    <property type="entry name" value="N6_Mtase"/>
    <property type="match status" value="1"/>
</dbReference>
<evidence type="ECO:0000256" key="4">
    <source>
        <dbReference type="ARBA" id="ARBA00022679"/>
    </source>
</evidence>
<evidence type="ECO:0000259" key="9">
    <source>
        <dbReference type="Pfam" id="PF12161"/>
    </source>
</evidence>
<proteinExistence type="inferred from homology"/>
<keyword evidence="4" id="KW-0808">Transferase</keyword>
<protein>
    <recommendedName>
        <fullName evidence="2">site-specific DNA-methyltransferase (adenine-specific)</fullName>
        <ecNumber evidence="2">2.1.1.72</ecNumber>
    </recommendedName>
</protein>
<dbReference type="Gene3D" id="3.40.50.150">
    <property type="entry name" value="Vaccinia Virus protein VP39"/>
    <property type="match status" value="1"/>
</dbReference>
<keyword evidence="6" id="KW-0680">Restriction system</keyword>
<evidence type="ECO:0000259" key="8">
    <source>
        <dbReference type="Pfam" id="PF02384"/>
    </source>
</evidence>
<keyword evidence="11" id="KW-1185">Reference proteome</keyword>
<evidence type="ECO:0000313" key="10">
    <source>
        <dbReference type="EMBL" id="WZL69537.1"/>
    </source>
</evidence>
<accession>A0ABZ2Y2G9</accession>
<feature type="domain" description="DNA methylase adenine-specific" evidence="8">
    <location>
        <begin position="149"/>
        <end position="434"/>
    </location>
</feature>
<dbReference type="InterPro" id="IPR003356">
    <property type="entry name" value="DNA_methylase_A-5"/>
</dbReference>
<evidence type="ECO:0000256" key="2">
    <source>
        <dbReference type="ARBA" id="ARBA00011900"/>
    </source>
</evidence>
<evidence type="ECO:0000256" key="1">
    <source>
        <dbReference type="ARBA" id="ARBA00006594"/>
    </source>
</evidence>
<dbReference type="Gene3D" id="1.20.1260.30">
    <property type="match status" value="1"/>
</dbReference>
<comment type="similarity">
    <text evidence="1">Belongs to the N(4)/N(6)-methyltransferase family.</text>
</comment>
<dbReference type="InterPro" id="IPR022749">
    <property type="entry name" value="D12N6_MeTrfase_N"/>
</dbReference>
<comment type="catalytic activity">
    <reaction evidence="7">
        <text>a 2'-deoxyadenosine in DNA + S-adenosyl-L-methionine = an N(6)-methyl-2'-deoxyadenosine in DNA + S-adenosyl-L-homocysteine + H(+)</text>
        <dbReference type="Rhea" id="RHEA:15197"/>
        <dbReference type="Rhea" id="RHEA-COMP:12418"/>
        <dbReference type="Rhea" id="RHEA-COMP:12419"/>
        <dbReference type="ChEBI" id="CHEBI:15378"/>
        <dbReference type="ChEBI" id="CHEBI:57856"/>
        <dbReference type="ChEBI" id="CHEBI:59789"/>
        <dbReference type="ChEBI" id="CHEBI:90615"/>
        <dbReference type="ChEBI" id="CHEBI:90616"/>
        <dbReference type="EC" id="2.1.1.72"/>
    </reaction>
</comment>
<reference evidence="10 11" key="1">
    <citation type="submission" date="2023-03" db="EMBL/GenBank/DDBJ databases">
        <title>Novel Species.</title>
        <authorList>
            <person name="Ma S."/>
        </authorList>
    </citation>
    <scope>NUCLEOTIDE SEQUENCE [LARGE SCALE GENOMIC DNA]</scope>
    <source>
        <strain evidence="10 11">LIND6LT2</strain>
    </source>
</reference>
<evidence type="ECO:0000313" key="11">
    <source>
        <dbReference type="Proteomes" id="UP001486565"/>
    </source>
</evidence>
<dbReference type="InterPro" id="IPR038333">
    <property type="entry name" value="T1MK-like_N_sf"/>
</dbReference>
<evidence type="ECO:0000256" key="6">
    <source>
        <dbReference type="ARBA" id="ARBA00022747"/>
    </source>
</evidence>
<feature type="domain" description="N6 adenine-specific DNA methyltransferase N-terminal" evidence="9">
    <location>
        <begin position="7"/>
        <end position="139"/>
    </location>
</feature>
<dbReference type="Proteomes" id="UP001486565">
    <property type="component" value="Chromosome"/>
</dbReference>
<dbReference type="PRINTS" id="PR00507">
    <property type="entry name" value="N12N6MTFRASE"/>
</dbReference>
<evidence type="ECO:0000256" key="7">
    <source>
        <dbReference type="ARBA" id="ARBA00047942"/>
    </source>
</evidence>
<dbReference type="PANTHER" id="PTHR42998:SF1">
    <property type="entry name" value="TYPE I RESTRICTION ENZYME HINDI METHYLASE SUBUNIT"/>
    <property type="match status" value="1"/>
</dbReference>